<dbReference type="Pfam" id="PF07311">
    <property type="entry name" value="Dodecin"/>
    <property type="match status" value="1"/>
</dbReference>
<dbReference type="EMBL" id="JAFBDT010000005">
    <property type="protein sequence ID" value="MBM7561381.1"/>
    <property type="molecule type" value="Genomic_DNA"/>
</dbReference>
<evidence type="ECO:0000313" key="1">
    <source>
        <dbReference type="EMBL" id="MBM7561381.1"/>
    </source>
</evidence>
<dbReference type="InterPro" id="IPR009923">
    <property type="entry name" value="Dodecin"/>
</dbReference>
<dbReference type="Proteomes" id="UP000767854">
    <property type="component" value="Unassembled WGS sequence"/>
</dbReference>
<dbReference type="Gene3D" id="3.30.1660.10">
    <property type="entry name" value="Flavin-binding protein dodecin"/>
    <property type="match status" value="1"/>
</dbReference>
<comment type="caution">
    <text evidence="1">The sequence shown here is derived from an EMBL/GenBank/DDBJ whole genome shotgun (WGS) entry which is preliminary data.</text>
</comment>
<dbReference type="RefSeq" id="WP_204662841.1">
    <property type="nucleotide sequence ID" value="NZ_JAFBDT010000005.1"/>
</dbReference>
<gene>
    <name evidence="1" type="ORF">JOC49_000901</name>
</gene>
<evidence type="ECO:0000313" key="2">
    <source>
        <dbReference type="Proteomes" id="UP000767854"/>
    </source>
</evidence>
<dbReference type="SUPFAM" id="SSF89807">
    <property type="entry name" value="Dodecin-like"/>
    <property type="match status" value="1"/>
</dbReference>
<name>A0ABS2MPQ6_9FIRM</name>
<dbReference type="InterPro" id="IPR025543">
    <property type="entry name" value="Dodecin-like"/>
</dbReference>
<accession>A0ABS2MPQ6</accession>
<protein>
    <submittedName>
        <fullName evidence="1">Flavin-binding protein dodecin</fullName>
    </submittedName>
</protein>
<sequence length="67" mass="7486">MAVVKVIEILAESEVSWEEAANQALKAATKSVKNIKTIYINDFQAVVEGDQISRYRVNAKISFLVED</sequence>
<dbReference type="InterPro" id="IPR036694">
    <property type="entry name" value="Dodecin-like_sf"/>
</dbReference>
<reference evidence="1 2" key="1">
    <citation type="submission" date="2021-01" db="EMBL/GenBank/DDBJ databases">
        <title>Genomic Encyclopedia of Type Strains, Phase IV (KMG-IV): sequencing the most valuable type-strain genomes for metagenomic binning, comparative biology and taxonomic classification.</title>
        <authorList>
            <person name="Goeker M."/>
        </authorList>
    </citation>
    <scope>NUCLEOTIDE SEQUENCE [LARGE SCALE GENOMIC DNA]</scope>
    <source>
        <strain evidence="1 2">DSM 24436</strain>
    </source>
</reference>
<proteinExistence type="predicted"/>
<organism evidence="1 2">
    <name type="scientific">Fusibacter tunisiensis</name>
    <dbReference type="NCBI Taxonomy" id="1008308"/>
    <lineage>
        <taxon>Bacteria</taxon>
        <taxon>Bacillati</taxon>
        <taxon>Bacillota</taxon>
        <taxon>Clostridia</taxon>
        <taxon>Eubacteriales</taxon>
        <taxon>Eubacteriales Family XII. Incertae Sedis</taxon>
        <taxon>Fusibacter</taxon>
    </lineage>
</organism>
<keyword evidence="2" id="KW-1185">Reference proteome</keyword>